<keyword evidence="1" id="KW-0812">Transmembrane</keyword>
<sequence length="89" mass="9905">MSRLDRAVFAAHTAQSTTLDIGVMKNPHLTATVCFALALALYFYMPSIEYAAGFALLGMFFELSAWKRFFGRKRKDSVLPEANDPAQPT</sequence>
<feature type="transmembrane region" description="Helical" evidence="1">
    <location>
        <begin position="28"/>
        <end position="44"/>
    </location>
</feature>
<keyword evidence="1" id="KW-1133">Transmembrane helix</keyword>
<comment type="caution">
    <text evidence="2">The sequence shown here is derived from an EMBL/GenBank/DDBJ whole genome shotgun (WGS) entry which is preliminary data.</text>
</comment>
<organism evidence="2 3">
    <name type="scientific">Massilia atriviolacea</name>
    <dbReference type="NCBI Taxonomy" id="2495579"/>
    <lineage>
        <taxon>Bacteria</taxon>
        <taxon>Pseudomonadati</taxon>
        <taxon>Pseudomonadota</taxon>
        <taxon>Betaproteobacteria</taxon>
        <taxon>Burkholderiales</taxon>
        <taxon>Oxalobacteraceae</taxon>
        <taxon>Telluria group</taxon>
        <taxon>Massilia</taxon>
    </lineage>
</organism>
<gene>
    <name evidence="2" type="ORF">EJB06_12630</name>
</gene>
<evidence type="ECO:0000313" key="2">
    <source>
        <dbReference type="EMBL" id="RSZ58489.1"/>
    </source>
</evidence>
<reference evidence="2 3" key="1">
    <citation type="submission" date="2018-12" db="EMBL/GenBank/DDBJ databases">
        <authorList>
            <person name="Yang E."/>
        </authorList>
    </citation>
    <scope>NUCLEOTIDE SEQUENCE [LARGE SCALE GENOMIC DNA]</scope>
    <source>
        <strain evidence="2 3">SOD</strain>
    </source>
</reference>
<dbReference type="AlphaFoldDB" id="A0A430HLY9"/>
<keyword evidence="3" id="KW-1185">Reference proteome</keyword>
<dbReference type="OrthoDB" id="9952425at2"/>
<evidence type="ECO:0000256" key="1">
    <source>
        <dbReference type="SAM" id="Phobius"/>
    </source>
</evidence>
<dbReference type="Proteomes" id="UP000278085">
    <property type="component" value="Unassembled WGS sequence"/>
</dbReference>
<name>A0A430HLY9_9BURK</name>
<evidence type="ECO:0000313" key="3">
    <source>
        <dbReference type="Proteomes" id="UP000278085"/>
    </source>
</evidence>
<dbReference type="EMBL" id="RXLQ01000006">
    <property type="protein sequence ID" value="RSZ58489.1"/>
    <property type="molecule type" value="Genomic_DNA"/>
</dbReference>
<dbReference type="RefSeq" id="WP_126074387.1">
    <property type="nucleotide sequence ID" value="NZ_CP051166.1"/>
</dbReference>
<accession>A0A430HLY9</accession>
<protein>
    <submittedName>
        <fullName evidence="2">Uncharacterized protein</fullName>
    </submittedName>
</protein>
<proteinExistence type="predicted"/>
<keyword evidence="1" id="KW-0472">Membrane</keyword>
<feature type="transmembrane region" description="Helical" evidence="1">
    <location>
        <begin position="50"/>
        <end position="66"/>
    </location>
</feature>